<organism evidence="15 16">
    <name type="scientific">Dysgonomonas termitidis</name>
    <dbReference type="NCBI Taxonomy" id="1516126"/>
    <lineage>
        <taxon>Bacteria</taxon>
        <taxon>Pseudomonadati</taxon>
        <taxon>Bacteroidota</taxon>
        <taxon>Bacteroidia</taxon>
        <taxon>Bacteroidales</taxon>
        <taxon>Dysgonomonadaceae</taxon>
        <taxon>Dysgonomonas</taxon>
    </lineage>
</organism>
<keyword evidence="3" id="KW-0819">tRNA processing</keyword>
<dbReference type="InterPro" id="IPR003607">
    <property type="entry name" value="HD/PDEase_dom"/>
</dbReference>
<dbReference type="EMBL" id="JBHSGN010000010">
    <property type="protein sequence ID" value="MFC4672410.1"/>
    <property type="molecule type" value="Genomic_DNA"/>
</dbReference>
<dbReference type="SUPFAM" id="SSF81301">
    <property type="entry name" value="Nucleotidyltransferase"/>
    <property type="match status" value="1"/>
</dbReference>
<dbReference type="InterPro" id="IPR002646">
    <property type="entry name" value="PolA_pol_head_dom"/>
</dbReference>
<comment type="cofactor">
    <cofactor evidence="1">
        <name>Mg(2+)</name>
        <dbReference type="ChEBI" id="CHEBI:18420"/>
    </cofactor>
</comment>
<dbReference type="Proteomes" id="UP001596023">
    <property type="component" value="Unassembled WGS sequence"/>
</dbReference>
<reference evidence="16" key="1">
    <citation type="journal article" date="2019" name="Int. J. Syst. Evol. Microbiol.">
        <title>The Global Catalogue of Microorganisms (GCM) 10K type strain sequencing project: providing services to taxonomists for standard genome sequencing and annotation.</title>
        <authorList>
            <consortium name="The Broad Institute Genomics Platform"/>
            <consortium name="The Broad Institute Genome Sequencing Center for Infectious Disease"/>
            <person name="Wu L."/>
            <person name="Ma J."/>
        </authorList>
    </citation>
    <scope>NUCLEOTIDE SEQUENCE [LARGE SCALE GENOMIC DNA]</scope>
    <source>
        <strain evidence="16">CCUG 66188</strain>
    </source>
</reference>
<evidence type="ECO:0000256" key="6">
    <source>
        <dbReference type="ARBA" id="ARBA00022741"/>
    </source>
</evidence>
<evidence type="ECO:0000256" key="5">
    <source>
        <dbReference type="ARBA" id="ARBA00022723"/>
    </source>
</evidence>
<proteinExistence type="inferred from homology"/>
<feature type="domain" description="Poly A polymerase head" evidence="12">
    <location>
        <begin position="36"/>
        <end position="164"/>
    </location>
</feature>
<dbReference type="Gene3D" id="1.10.3090.10">
    <property type="entry name" value="cca-adding enzyme, domain 2"/>
    <property type="match status" value="1"/>
</dbReference>
<dbReference type="PANTHER" id="PTHR47545">
    <property type="entry name" value="MULTIFUNCTIONAL CCA PROTEIN"/>
    <property type="match status" value="1"/>
</dbReference>
<evidence type="ECO:0000259" key="14">
    <source>
        <dbReference type="Pfam" id="PF12627"/>
    </source>
</evidence>
<comment type="caution">
    <text evidence="15">The sequence shown here is derived from an EMBL/GenBank/DDBJ whole genome shotgun (WGS) entry which is preliminary data.</text>
</comment>
<evidence type="ECO:0000256" key="9">
    <source>
        <dbReference type="ARBA" id="ARBA00022842"/>
    </source>
</evidence>
<dbReference type="CDD" id="cd00077">
    <property type="entry name" value="HDc"/>
    <property type="match status" value="1"/>
</dbReference>
<evidence type="ECO:0000313" key="16">
    <source>
        <dbReference type="Proteomes" id="UP001596023"/>
    </source>
</evidence>
<dbReference type="PANTHER" id="PTHR47545:SF1">
    <property type="entry name" value="MULTIFUNCTIONAL CCA PROTEIN"/>
    <property type="match status" value="1"/>
</dbReference>
<keyword evidence="16" id="KW-1185">Reference proteome</keyword>
<sequence length="482" mass="55145">MINHNEKEIQSELREKFSGKIFEIISQVADDMQLECYAIGGYVRDIFLHRPSKDIDIVTVGKGIELAQAVAKKLGRKAHLSVFKNFGTAQIKYKDTEVEFVGARRESYQRDSRKPVVEDGTLEDDQNRRDFTINALAVCLNKSRFGELLDPFNGLKDMEDLIIRTPLDPDITFSDDPLRMMRAIRFSSQLGFDIEPGTFDAISRNKDRIGIISGERIIDELNKIILSPRPSVGFLQLDQTGLLAIIFPELVALKGAETKEGVGHKDNFYHTLVVLDNISKKTDDLWLRWSAILHDIAKPATKRFDKKLGWTFHNHNFIGEKMIPGIFRRMKLPLNEKMKYVQKMVTLHMRPQVLVDEDITDSAVRRLLFEAGDDIEDLMTLCEADITSKNPEKVRRYLRNFELVRHKLKDIEEKDHVRNFQPPIGGEEIMEIFGLAPGVEVGRLKSSVKDAIMDGVIPNEYDAAYEYLVEKGKKIGLKPKEK</sequence>
<dbReference type="InterPro" id="IPR043519">
    <property type="entry name" value="NT_sf"/>
</dbReference>
<evidence type="ECO:0000256" key="8">
    <source>
        <dbReference type="ARBA" id="ARBA00022840"/>
    </source>
</evidence>
<feature type="domain" description="tRNA nucleotidyltransferase/poly(A) polymerase RNA and SrmB- binding" evidence="14">
    <location>
        <begin position="191"/>
        <end position="250"/>
    </location>
</feature>
<dbReference type="CDD" id="cd05398">
    <property type="entry name" value="NT_ClassII-CCAase"/>
    <property type="match status" value="1"/>
</dbReference>
<keyword evidence="2 11" id="KW-0808">Transferase</keyword>
<keyword evidence="7" id="KW-0692">RNA repair</keyword>
<dbReference type="InterPro" id="IPR032828">
    <property type="entry name" value="PolyA_RNA-bd"/>
</dbReference>
<feature type="domain" description="HD" evidence="13">
    <location>
        <begin position="268"/>
        <end position="356"/>
    </location>
</feature>
<evidence type="ECO:0000256" key="10">
    <source>
        <dbReference type="ARBA" id="ARBA00022884"/>
    </source>
</evidence>
<dbReference type="Pfam" id="PF01743">
    <property type="entry name" value="PolyA_pol"/>
    <property type="match status" value="1"/>
</dbReference>
<comment type="similarity">
    <text evidence="11">Belongs to the tRNA nucleotidyltransferase/poly(A) polymerase family.</text>
</comment>
<dbReference type="RefSeq" id="WP_379993582.1">
    <property type="nucleotide sequence ID" value="NZ_JBHSGN010000010.1"/>
</dbReference>
<gene>
    <name evidence="15" type="ORF">ACFO6W_01755</name>
</gene>
<evidence type="ECO:0000256" key="4">
    <source>
        <dbReference type="ARBA" id="ARBA00022695"/>
    </source>
</evidence>
<accession>A0ABV9KR68</accession>
<keyword evidence="8" id="KW-0067">ATP-binding</keyword>
<evidence type="ECO:0000256" key="7">
    <source>
        <dbReference type="ARBA" id="ARBA00022800"/>
    </source>
</evidence>
<evidence type="ECO:0000256" key="3">
    <source>
        <dbReference type="ARBA" id="ARBA00022694"/>
    </source>
</evidence>
<evidence type="ECO:0000256" key="2">
    <source>
        <dbReference type="ARBA" id="ARBA00022679"/>
    </source>
</evidence>
<dbReference type="InterPro" id="IPR006674">
    <property type="entry name" value="HD_domain"/>
</dbReference>
<evidence type="ECO:0000256" key="1">
    <source>
        <dbReference type="ARBA" id="ARBA00001946"/>
    </source>
</evidence>
<evidence type="ECO:0000259" key="13">
    <source>
        <dbReference type="Pfam" id="PF01966"/>
    </source>
</evidence>
<keyword evidence="4" id="KW-0548">Nucleotidyltransferase</keyword>
<evidence type="ECO:0000313" key="15">
    <source>
        <dbReference type="EMBL" id="MFC4672410.1"/>
    </source>
</evidence>
<keyword evidence="10 11" id="KW-0694">RNA-binding</keyword>
<keyword evidence="5" id="KW-0479">Metal-binding</keyword>
<protein>
    <submittedName>
        <fullName evidence="15">CCA tRNA nucleotidyltransferase</fullName>
    </submittedName>
</protein>
<dbReference type="Gene3D" id="3.30.460.10">
    <property type="entry name" value="Beta Polymerase, domain 2"/>
    <property type="match status" value="1"/>
</dbReference>
<dbReference type="Pfam" id="PF01966">
    <property type="entry name" value="HD"/>
    <property type="match status" value="1"/>
</dbReference>
<keyword evidence="9" id="KW-0460">Magnesium</keyword>
<evidence type="ECO:0000256" key="11">
    <source>
        <dbReference type="RuleBase" id="RU003953"/>
    </source>
</evidence>
<dbReference type="InterPro" id="IPR050124">
    <property type="entry name" value="tRNA_CCA-adding_enzyme"/>
</dbReference>
<keyword evidence="6" id="KW-0547">Nucleotide-binding</keyword>
<dbReference type="Gene3D" id="1.10.246.80">
    <property type="match status" value="1"/>
</dbReference>
<dbReference type="SUPFAM" id="SSF81891">
    <property type="entry name" value="Poly A polymerase C-terminal region-like"/>
    <property type="match status" value="1"/>
</dbReference>
<dbReference type="Pfam" id="PF12627">
    <property type="entry name" value="PolyA_pol_RNAbd"/>
    <property type="match status" value="1"/>
</dbReference>
<name>A0ABV9KR68_9BACT</name>
<evidence type="ECO:0000259" key="12">
    <source>
        <dbReference type="Pfam" id="PF01743"/>
    </source>
</evidence>